<dbReference type="Pfam" id="PF00728">
    <property type="entry name" value="Glyco_hydro_20"/>
    <property type="match status" value="1"/>
</dbReference>
<feature type="signal peptide" evidence="8">
    <location>
        <begin position="1"/>
        <end position="20"/>
    </location>
</feature>
<name>A0ABU8EVF9_9GAMM</name>
<evidence type="ECO:0000256" key="2">
    <source>
        <dbReference type="ARBA" id="ARBA00006285"/>
    </source>
</evidence>
<sequence length="848" mass="95109">MNKLLALSVLCLVTPKLVNANQHTIDTLANELDVNYRLISASPKSCPGDEKKCYLSELTLTNPSNLKDTNFAIFFSQLMPIYAVESTHFDISHINGDVHKISAKKHFKGFTKNTPEVIRFYSKDSQITRSEFMPNYIISDRTASDKVTARTIKSTHTRIDPVTGLERQPYLAPFTSLAQLRVSKQDQTPWMSPQYLYQTQLKPSLNTAPVSLIPKPSRLNINSADNLVKLSKELNLSPELANNNALSAALTRLELFGIGHSKTGIPTQLNIDNSLANEAYQLTLAPNAITITASSNTGAFYALMSIAGLVSLNNLSVPSLTIIDEPHFEFRGLHIDVARNFRSKQFILDTLSQMAAYKLNKLHLHLADDEGWRLAINDLPELTEIGAYRCFDLTESECLLPQLGAGIDKSSPVNGFYSKADYQEILKFAALNHIEVIPSLDMPGHSRAAVKAMDARYKKYMQAGEQQKAEQYWLSEASDATQYSSIQHYNDNTLNVCLPSTYTFIEKVIDELIAMHHEVGVELATYHIGADETAGAWLNSPACNALKASTPELTSFNGYFIEKVSQLVASKGIKVAAWNDGLGDTNPQNMPSKVQSNGWSMITEDGYKEVHQQANLGWDMVLSTPEVTYFDFPYQSHPEERGNHWAARAIDGFKVFGFMPENLPAHAEIWQTKEHLAYRADDNQERLNQGIKFKGLQGHLWSEMLRSDSQAEYMLYPRLLALAERAWHKADWQLSYAEKGRIYDKQSGVFTAHKQAERDTDWQRFAALVGLKEIAKLEQQGVFYRVPTVAAAVNNGKLDAFTPYPGFAIEVQDKQGTWHAINHIKDVNDARYIRARSETRVGRSLSLK</sequence>
<dbReference type="SUPFAM" id="SSF81296">
    <property type="entry name" value="E set domains"/>
    <property type="match status" value="1"/>
</dbReference>
<dbReference type="PANTHER" id="PTHR22600:SF57">
    <property type="entry name" value="BETA-N-ACETYLHEXOSAMINIDASE"/>
    <property type="match status" value="1"/>
</dbReference>
<evidence type="ECO:0000313" key="11">
    <source>
        <dbReference type="Proteomes" id="UP001382455"/>
    </source>
</evidence>
<evidence type="ECO:0000256" key="3">
    <source>
        <dbReference type="ARBA" id="ARBA00012663"/>
    </source>
</evidence>
<dbReference type="InterPro" id="IPR012291">
    <property type="entry name" value="CBM2_carb-bd_dom_sf"/>
</dbReference>
<dbReference type="EMBL" id="JBAWKS010000002">
    <property type="protein sequence ID" value="MEI4550967.1"/>
    <property type="molecule type" value="Genomic_DNA"/>
</dbReference>
<feature type="domain" description="Chitobiase/beta-hexosaminidases N-terminal" evidence="9">
    <location>
        <begin position="30"/>
        <end position="195"/>
    </location>
</feature>
<dbReference type="SUPFAM" id="SSF49384">
    <property type="entry name" value="Carbohydrate-binding domain"/>
    <property type="match status" value="1"/>
</dbReference>
<evidence type="ECO:0000256" key="6">
    <source>
        <dbReference type="ARBA" id="ARBA00030512"/>
    </source>
</evidence>
<dbReference type="SUPFAM" id="SSF55545">
    <property type="entry name" value="beta-N-acetylhexosaminidase-like domain"/>
    <property type="match status" value="1"/>
</dbReference>
<dbReference type="InterPro" id="IPR008965">
    <property type="entry name" value="CBM2/CBM3_carb-bd_dom_sf"/>
</dbReference>
<dbReference type="InterPro" id="IPR004866">
    <property type="entry name" value="CHB/HEX_N_dom"/>
</dbReference>
<evidence type="ECO:0000256" key="8">
    <source>
        <dbReference type="SAM" id="SignalP"/>
    </source>
</evidence>
<dbReference type="Gene3D" id="3.20.20.80">
    <property type="entry name" value="Glycosidases"/>
    <property type="match status" value="1"/>
</dbReference>
<evidence type="ECO:0000256" key="1">
    <source>
        <dbReference type="ARBA" id="ARBA00001231"/>
    </source>
</evidence>
<organism evidence="10 11">
    <name type="scientific">Pseudoalteromonas spongiae</name>
    <dbReference type="NCBI Taxonomy" id="298657"/>
    <lineage>
        <taxon>Bacteria</taxon>
        <taxon>Pseudomonadati</taxon>
        <taxon>Pseudomonadota</taxon>
        <taxon>Gammaproteobacteria</taxon>
        <taxon>Alteromonadales</taxon>
        <taxon>Pseudoalteromonadaceae</taxon>
        <taxon>Pseudoalteromonas</taxon>
    </lineage>
</organism>
<evidence type="ECO:0000313" key="10">
    <source>
        <dbReference type="EMBL" id="MEI4550967.1"/>
    </source>
</evidence>
<comment type="catalytic activity">
    <reaction evidence="1">
        <text>Hydrolysis of terminal non-reducing N-acetyl-D-hexosamine residues in N-acetyl-beta-D-hexosaminides.</text>
        <dbReference type="EC" id="3.2.1.52"/>
    </reaction>
</comment>
<dbReference type="Gene3D" id="3.30.379.10">
    <property type="entry name" value="Chitobiase/beta-hexosaminidase domain 2-like"/>
    <property type="match status" value="1"/>
</dbReference>
<dbReference type="InterPro" id="IPR015883">
    <property type="entry name" value="Glyco_hydro_20_cat"/>
</dbReference>
<evidence type="ECO:0000256" key="4">
    <source>
        <dbReference type="ARBA" id="ARBA00022801"/>
    </source>
</evidence>
<dbReference type="Pfam" id="PF03173">
    <property type="entry name" value="CHB_HEX"/>
    <property type="match status" value="1"/>
</dbReference>
<dbReference type="InterPro" id="IPR029018">
    <property type="entry name" value="Hex-like_dom2"/>
</dbReference>
<dbReference type="InterPro" id="IPR025705">
    <property type="entry name" value="Beta_hexosaminidase_sua/sub"/>
</dbReference>
<dbReference type="EC" id="3.2.1.52" evidence="3"/>
<evidence type="ECO:0000256" key="5">
    <source>
        <dbReference type="ARBA" id="ARBA00023295"/>
    </source>
</evidence>
<dbReference type="PANTHER" id="PTHR22600">
    <property type="entry name" value="BETA-HEXOSAMINIDASE"/>
    <property type="match status" value="1"/>
</dbReference>
<accession>A0ABU8EVF9</accession>
<reference evidence="10 11" key="1">
    <citation type="submission" date="2023-12" db="EMBL/GenBank/DDBJ databases">
        <title>Friends and Foes: Symbiotic and Algicidal bacterial influence on Karenia brevis blooms.</title>
        <authorList>
            <person name="Fei C."/>
            <person name="Mohamed A.R."/>
            <person name="Booker A."/>
            <person name="Arshad M."/>
            <person name="Klass S."/>
            <person name="Ahn S."/>
            <person name="Gilbert P.M."/>
            <person name="Heil C.A."/>
            <person name="Martinez J.M."/>
            <person name="Amin S.A."/>
        </authorList>
    </citation>
    <scope>NUCLEOTIDE SEQUENCE [LARGE SCALE GENOMIC DNA]</scope>
    <source>
        <strain evidence="10 11">CE15</strain>
    </source>
</reference>
<dbReference type="InterPro" id="IPR004867">
    <property type="entry name" value="CHB_C_dom"/>
</dbReference>
<evidence type="ECO:0000259" key="9">
    <source>
        <dbReference type="SMART" id="SM01081"/>
    </source>
</evidence>
<dbReference type="Gene3D" id="2.60.40.290">
    <property type="match status" value="1"/>
</dbReference>
<dbReference type="SMART" id="SM01081">
    <property type="entry name" value="CHB_HEX"/>
    <property type="match status" value="1"/>
</dbReference>
<dbReference type="InterPro" id="IPR015882">
    <property type="entry name" value="HEX_bac_N"/>
</dbReference>
<keyword evidence="5" id="KW-0326">Glycosidase</keyword>
<keyword evidence="4" id="KW-0378">Hydrolase</keyword>
<dbReference type="PRINTS" id="PR00738">
    <property type="entry name" value="GLHYDRLASE20"/>
</dbReference>
<dbReference type="Pfam" id="PF02838">
    <property type="entry name" value="Glyco_hydro_20b"/>
    <property type="match status" value="1"/>
</dbReference>
<feature type="chain" id="PRO_5045373399" description="beta-N-acetylhexosaminidase" evidence="8">
    <location>
        <begin position="21"/>
        <end position="848"/>
    </location>
</feature>
<dbReference type="Pfam" id="PF03174">
    <property type="entry name" value="CHB_HEX_C"/>
    <property type="match status" value="1"/>
</dbReference>
<dbReference type="InterPro" id="IPR014756">
    <property type="entry name" value="Ig_E-set"/>
</dbReference>
<comment type="similarity">
    <text evidence="2">Belongs to the glycosyl hydrolase 20 family.</text>
</comment>
<dbReference type="RefSeq" id="WP_336436018.1">
    <property type="nucleotide sequence ID" value="NZ_JBAWKS010000002.1"/>
</dbReference>
<protein>
    <recommendedName>
        <fullName evidence="3">beta-N-acetylhexosaminidase</fullName>
        <ecNumber evidence="3">3.2.1.52</ecNumber>
    </recommendedName>
    <alternativeName>
        <fullName evidence="6">Beta-N-acetylhexosaminidase</fullName>
    </alternativeName>
    <alternativeName>
        <fullName evidence="7">N-acetyl-beta-glucosaminidase</fullName>
    </alternativeName>
</protein>
<proteinExistence type="inferred from homology"/>
<keyword evidence="8" id="KW-0732">Signal</keyword>
<dbReference type="Proteomes" id="UP001382455">
    <property type="component" value="Unassembled WGS sequence"/>
</dbReference>
<gene>
    <name evidence="10" type="ORF">WAE96_14950</name>
</gene>
<keyword evidence="11" id="KW-1185">Reference proteome</keyword>
<dbReference type="InterPro" id="IPR017853">
    <property type="entry name" value="GH"/>
</dbReference>
<dbReference type="SUPFAM" id="SSF51445">
    <property type="entry name" value="(Trans)glycosidases"/>
    <property type="match status" value="1"/>
</dbReference>
<evidence type="ECO:0000256" key="7">
    <source>
        <dbReference type="ARBA" id="ARBA00033000"/>
    </source>
</evidence>
<comment type="caution">
    <text evidence="10">The sequence shown here is derived from an EMBL/GenBank/DDBJ whole genome shotgun (WGS) entry which is preliminary data.</text>
</comment>